<gene>
    <name evidence="1" type="ORF">ANDGO_00859</name>
</gene>
<dbReference type="PANTHER" id="PTHR21024:SF0">
    <property type="entry name" value="ELECTRON TRANSFER FLAVOPROTEIN REGULATORY FACTOR 1"/>
    <property type="match status" value="1"/>
</dbReference>
<dbReference type="Proteomes" id="UP000799049">
    <property type="component" value="Unassembled WGS sequence"/>
</dbReference>
<evidence type="ECO:0000313" key="2">
    <source>
        <dbReference type="Proteomes" id="UP000799049"/>
    </source>
</evidence>
<proteinExistence type="predicted"/>
<sequence>MHPRVRSLYKSFMWIAKDYPEGPAKLKPRIKAAFQKQAAADLSDPETFSRITERAEYVLKELEALVYLHKYRLLKRNYETQVPDFAENAASTASAKASGACATVHPPYL</sequence>
<dbReference type="GO" id="GO:0005739">
    <property type="term" value="C:mitochondrion"/>
    <property type="evidence" value="ECO:0007669"/>
    <property type="project" value="TreeGrafter"/>
</dbReference>
<dbReference type="AlphaFoldDB" id="A0A8K0F1Y6"/>
<dbReference type="Pfam" id="PF13233">
    <property type="entry name" value="Complex1_LYR_2"/>
    <property type="match status" value="1"/>
</dbReference>
<dbReference type="EMBL" id="VRVR01000049">
    <property type="protein sequence ID" value="KAF0852253.1"/>
    <property type="molecule type" value="Genomic_DNA"/>
</dbReference>
<comment type="caution">
    <text evidence="1">The sequence shown here is derived from an EMBL/GenBank/DDBJ whole genome shotgun (WGS) entry which is preliminary data.</text>
</comment>
<dbReference type="GO" id="GO:0022904">
    <property type="term" value="P:respiratory electron transport chain"/>
    <property type="evidence" value="ECO:0007669"/>
    <property type="project" value="TreeGrafter"/>
</dbReference>
<protein>
    <submittedName>
        <fullName evidence="1">Electron transfer flavoprotein regulatory factor 1 (ETFRF1/LYR5)</fullName>
    </submittedName>
</protein>
<organism evidence="1 2">
    <name type="scientific">Andalucia godoyi</name>
    <name type="common">Flagellate</name>
    <dbReference type="NCBI Taxonomy" id="505711"/>
    <lineage>
        <taxon>Eukaryota</taxon>
        <taxon>Discoba</taxon>
        <taxon>Jakobida</taxon>
        <taxon>Andalucina</taxon>
        <taxon>Andaluciidae</taxon>
        <taxon>Andalucia</taxon>
    </lineage>
</organism>
<keyword evidence="2" id="KW-1185">Reference proteome</keyword>
<evidence type="ECO:0000313" key="1">
    <source>
        <dbReference type="EMBL" id="KAF0852253.1"/>
    </source>
</evidence>
<accession>A0A8K0F1Y6</accession>
<dbReference type="OrthoDB" id="10258445at2759"/>
<dbReference type="PANTHER" id="PTHR21024">
    <property type="entry name" value="GROWTH HORMONE-INDUCIBLE SOLUBLE PROTEIN-RELATED"/>
    <property type="match status" value="1"/>
</dbReference>
<reference evidence="1" key="1">
    <citation type="submission" date="2019-09" db="EMBL/GenBank/DDBJ databases">
        <title>The Mitochondrial Proteome of the Jakobid, Andalucia godoyi, a Protist With the Most Gene-Rich and Bacteria-Like Mitochondrial Genome.</title>
        <authorList>
            <person name="Gray M.W."/>
            <person name="Burger G."/>
            <person name="Derelle R."/>
            <person name="Klimes V."/>
            <person name="Leger M."/>
            <person name="Sarrasin M."/>
            <person name="Vlcek C."/>
            <person name="Roger A.J."/>
            <person name="Elias M."/>
            <person name="Lang B.F."/>
        </authorList>
    </citation>
    <scope>NUCLEOTIDE SEQUENCE</scope>
    <source>
        <strain evidence="1">And28</strain>
    </source>
</reference>
<dbReference type="GO" id="GO:0090324">
    <property type="term" value="P:negative regulation of oxidative phosphorylation"/>
    <property type="evidence" value="ECO:0007669"/>
    <property type="project" value="InterPro"/>
</dbReference>
<name>A0A8K0F1Y6_ANDGO</name>
<dbReference type="InterPro" id="IPR052000">
    <property type="entry name" value="ETFRF1"/>
</dbReference>